<comment type="caution">
    <text evidence="2">The sequence shown here is derived from an EMBL/GenBank/DDBJ whole genome shotgun (WGS) entry which is preliminary data.</text>
</comment>
<sequence>MKWAILLVVLVCIFSIFGTLMAAKKQEKNYGQSTARNVKNLSIIYIFLFIALILGVILYAVAIY</sequence>
<proteinExistence type="predicted"/>
<keyword evidence="1" id="KW-1133">Transmembrane helix</keyword>
<evidence type="ECO:0000256" key="1">
    <source>
        <dbReference type="SAM" id="Phobius"/>
    </source>
</evidence>
<dbReference type="Proteomes" id="UP001237207">
    <property type="component" value="Unassembled WGS sequence"/>
</dbReference>
<dbReference type="RefSeq" id="WP_307256363.1">
    <property type="nucleotide sequence ID" value="NZ_JAUSUC010000006.1"/>
</dbReference>
<protein>
    <submittedName>
        <fullName evidence="2">Cytochrome c biogenesis protein ResB</fullName>
    </submittedName>
</protein>
<keyword evidence="1" id="KW-0812">Transmembrane</keyword>
<organism evidence="2 3">
    <name type="scientific">Oikeobacillus pervagus</name>
    <dbReference type="NCBI Taxonomy" id="1325931"/>
    <lineage>
        <taxon>Bacteria</taxon>
        <taxon>Bacillati</taxon>
        <taxon>Bacillota</taxon>
        <taxon>Bacilli</taxon>
        <taxon>Bacillales</taxon>
        <taxon>Bacillaceae</taxon>
        <taxon>Oikeobacillus</taxon>
    </lineage>
</organism>
<feature type="transmembrane region" description="Helical" evidence="1">
    <location>
        <begin position="42"/>
        <end position="62"/>
    </location>
</feature>
<evidence type="ECO:0000313" key="2">
    <source>
        <dbReference type="EMBL" id="MDQ0214373.1"/>
    </source>
</evidence>
<evidence type="ECO:0000313" key="3">
    <source>
        <dbReference type="Proteomes" id="UP001237207"/>
    </source>
</evidence>
<accession>A0AAJ1SX25</accession>
<keyword evidence="1" id="KW-0472">Membrane</keyword>
<dbReference type="EMBL" id="JAUSUC010000006">
    <property type="protein sequence ID" value="MDQ0214373.1"/>
    <property type="molecule type" value="Genomic_DNA"/>
</dbReference>
<reference evidence="2" key="1">
    <citation type="submission" date="2023-07" db="EMBL/GenBank/DDBJ databases">
        <title>Genomic Encyclopedia of Type Strains, Phase IV (KMG-IV): sequencing the most valuable type-strain genomes for metagenomic binning, comparative biology and taxonomic classification.</title>
        <authorList>
            <person name="Goeker M."/>
        </authorList>
    </citation>
    <scope>NUCLEOTIDE SEQUENCE</scope>
    <source>
        <strain evidence="2">DSM 23947</strain>
    </source>
</reference>
<gene>
    <name evidence="2" type="ORF">J2S13_000769</name>
</gene>
<name>A0AAJ1SX25_9BACI</name>
<keyword evidence="3" id="KW-1185">Reference proteome</keyword>
<dbReference type="AlphaFoldDB" id="A0AAJ1SX25"/>